<dbReference type="RefSeq" id="WP_074640475.1">
    <property type="nucleotide sequence ID" value="NZ_FOFU01000001.1"/>
</dbReference>
<accession>A0A1H9AT42</accession>
<keyword evidence="2" id="KW-1185">Reference proteome</keyword>
<dbReference type="AlphaFoldDB" id="A0A1H9AT42"/>
<dbReference type="EMBL" id="FOFU01000001">
    <property type="protein sequence ID" value="SEP79573.1"/>
    <property type="molecule type" value="Genomic_DNA"/>
</dbReference>
<protein>
    <submittedName>
        <fullName evidence="1">Uncharacterized protein</fullName>
    </submittedName>
</protein>
<gene>
    <name evidence="1" type="ORF">SAMN04487977_101450</name>
</gene>
<dbReference type="Proteomes" id="UP000182360">
    <property type="component" value="Unassembled WGS sequence"/>
</dbReference>
<reference evidence="1 2" key="1">
    <citation type="submission" date="2016-10" db="EMBL/GenBank/DDBJ databases">
        <authorList>
            <person name="de Groot N.N."/>
        </authorList>
    </citation>
    <scope>NUCLEOTIDE SEQUENCE [LARGE SCALE GENOMIC DNA]</scope>
    <source>
        <strain evidence="1 2">B25</strain>
    </source>
</reference>
<name>A0A1H9AT42_9SPIR</name>
<proteinExistence type="predicted"/>
<organism evidence="1 2">
    <name type="scientific">Treponema bryantii</name>
    <dbReference type="NCBI Taxonomy" id="163"/>
    <lineage>
        <taxon>Bacteria</taxon>
        <taxon>Pseudomonadati</taxon>
        <taxon>Spirochaetota</taxon>
        <taxon>Spirochaetia</taxon>
        <taxon>Spirochaetales</taxon>
        <taxon>Treponemataceae</taxon>
        <taxon>Treponema</taxon>
    </lineage>
</organism>
<evidence type="ECO:0000313" key="1">
    <source>
        <dbReference type="EMBL" id="SEP79573.1"/>
    </source>
</evidence>
<sequence length="121" mass="14455">MKCVEVLKEDFKEALSQIDFENAYDPYSRTFMKALFIGQLLMACEELEDDVEEELDGARNYWELYQQTNDVQYKEMAHDELRHAGILIKKHLVKADESEREHLNRLEEERQKMLKLVKTEV</sequence>
<evidence type="ECO:0000313" key="2">
    <source>
        <dbReference type="Proteomes" id="UP000182360"/>
    </source>
</evidence>